<accession>A0A413IK44</accession>
<keyword evidence="4" id="KW-0804">Transcription</keyword>
<dbReference type="SUPFAM" id="SSF88659">
    <property type="entry name" value="Sigma3 and sigma4 domains of RNA polymerase sigma factors"/>
    <property type="match status" value="1"/>
</dbReference>
<dbReference type="CDD" id="cd06171">
    <property type="entry name" value="Sigma70_r4"/>
    <property type="match status" value="1"/>
</dbReference>
<sequence>MVTEKTGKELVLTKEVYKEIFMEYYKPLSLFAKKVLAGQDEGEDLVHNVFLAIWEKRMSFTDKQHLQAYLYRSVYNQSLTYLKQKRFTTRLQDRMGEDQTDDFNYLSQRVETEIFMEILNAIEQLPAQRKQVFKLSYMEGLKIAEVAEKLHIAEETVRSQRLKARAQLRDTLKDLFPLCMFLFS</sequence>
<dbReference type="SUPFAM" id="SSF88946">
    <property type="entry name" value="Sigma2 domain of RNA polymerase sigma factors"/>
    <property type="match status" value="1"/>
</dbReference>
<dbReference type="EMBL" id="QSCR01000030">
    <property type="protein sequence ID" value="RGY14425.1"/>
    <property type="molecule type" value="Genomic_DNA"/>
</dbReference>
<dbReference type="InterPro" id="IPR014284">
    <property type="entry name" value="RNA_pol_sigma-70_dom"/>
</dbReference>
<dbReference type="InterPro" id="IPR036388">
    <property type="entry name" value="WH-like_DNA-bd_sf"/>
</dbReference>
<protein>
    <submittedName>
        <fullName evidence="7">RNA polymerase sigma-70 factor</fullName>
    </submittedName>
</protein>
<evidence type="ECO:0000313" key="8">
    <source>
        <dbReference type="Proteomes" id="UP000286063"/>
    </source>
</evidence>
<evidence type="ECO:0000256" key="4">
    <source>
        <dbReference type="ARBA" id="ARBA00023163"/>
    </source>
</evidence>
<dbReference type="InterPro" id="IPR013325">
    <property type="entry name" value="RNA_pol_sigma_r2"/>
</dbReference>
<evidence type="ECO:0000259" key="5">
    <source>
        <dbReference type="Pfam" id="PF04542"/>
    </source>
</evidence>
<proteinExistence type="inferred from homology"/>
<dbReference type="NCBIfam" id="TIGR02985">
    <property type="entry name" value="Sig70_bacteroi1"/>
    <property type="match status" value="1"/>
</dbReference>
<comment type="similarity">
    <text evidence="1">Belongs to the sigma-70 factor family. ECF subfamily.</text>
</comment>
<dbReference type="Gene3D" id="1.10.1740.10">
    <property type="match status" value="1"/>
</dbReference>
<dbReference type="AlphaFoldDB" id="A0A413IK44"/>
<evidence type="ECO:0000259" key="6">
    <source>
        <dbReference type="Pfam" id="PF08281"/>
    </source>
</evidence>
<reference evidence="7 8" key="1">
    <citation type="submission" date="2018-08" db="EMBL/GenBank/DDBJ databases">
        <title>A genome reference for cultivated species of the human gut microbiota.</title>
        <authorList>
            <person name="Zou Y."/>
            <person name="Xue W."/>
            <person name="Luo G."/>
        </authorList>
    </citation>
    <scope>NUCLEOTIDE SEQUENCE [LARGE SCALE GENOMIC DNA]</scope>
    <source>
        <strain evidence="7 8">OF02-7</strain>
    </source>
</reference>
<comment type="caution">
    <text evidence="7">The sequence shown here is derived from an EMBL/GenBank/DDBJ whole genome shotgun (WGS) entry which is preliminary data.</text>
</comment>
<dbReference type="Gene3D" id="1.10.10.10">
    <property type="entry name" value="Winged helix-like DNA-binding domain superfamily/Winged helix DNA-binding domain"/>
    <property type="match status" value="1"/>
</dbReference>
<name>A0A413IK44_9BACT</name>
<dbReference type="Proteomes" id="UP000286063">
    <property type="component" value="Unassembled WGS sequence"/>
</dbReference>
<dbReference type="InterPro" id="IPR039425">
    <property type="entry name" value="RNA_pol_sigma-70-like"/>
</dbReference>
<dbReference type="OrthoDB" id="1453134at2"/>
<dbReference type="GO" id="GO:0006352">
    <property type="term" value="P:DNA-templated transcription initiation"/>
    <property type="evidence" value="ECO:0007669"/>
    <property type="project" value="InterPro"/>
</dbReference>
<dbReference type="InterPro" id="IPR013324">
    <property type="entry name" value="RNA_pol_sigma_r3/r4-like"/>
</dbReference>
<dbReference type="InterPro" id="IPR014327">
    <property type="entry name" value="RNA_pol_sigma70_bacteroid"/>
</dbReference>
<keyword evidence="3" id="KW-0731">Sigma factor</keyword>
<evidence type="ECO:0000256" key="1">
    <source>
        <dbReference type="ARBA" id="ARBA00010641"/>
    </source>
</evidence>
<dbReference type="Pfam" id="PF04542">
    <property type="entry name" value="Sigma70_r2"/>
    <property type="match status" value="1"/>
</dbReference>
<dbReference type="NCBIfam" id="TIGR02937">
    <property type="entry name" value="sigma70-ECF"/>
    <property type="match status" value="1"/>
</dbReference>
<evidence type="ECO:0000256" key="3">
    <source>
        <dbReference type="ARBA" id="ARBA00023082"/>
    </source>
</evidence>
<dbReference type="GO" id="GO:0003677">
    <property type="term" value="F:DNA binding"/>
    <property type="evidence" value="ECO:0007669"/>
    <property type="project" value="InterPro"/>
</dbReference>
<dbReference type="RefSeq" id="WP_117775458.1">
    <property type="nucleotide sequence ID" value="NZ_QSCR01000030.1"/>
</dbReference>
<dbReference type="InterPro" id="IPR013249">
    <property type="entry name" value="RNA_pol_sigma70_r4_t2"/>
</dbReference>
<dbReference type="InterPro" id="IPR007627">
    <property type="entry name" value="RNA_pol_sigma70_r2"/>
</dbReference>
<feature type="domain" description="RNA polymerase sigma factor 70 region 4 type 2" evidence="6">
    <location>
        <begin position="116"/>
        <end position="168"/>
    </location>
</feature>
<gene>
    <name evidence="7" type="ORF">DXA50_14710</name>
</gene>
<dbReference type="PANTHER" id="PTHR43133:SF46">
    <property type="entry name" value="RNA POLYMERASE SIGMA-70 FACTOR ECF SUBFAMILY"/>
    <property type="match status" value="1"/>
</dbReference>
<evidence type="ECO:0000256" key="2">
    <source>
        <dbReference type="ARBA" id="ARBA00023015"/>
    </source>
</evidence>
<dbReference type="Pfam" id="PF08281">
    <property type="entry name" value="Sigma70_r4_2"/>
    <property type="match status" value="1"/>
</dbReference>
<feature type="domain" description="RNA polymerase sigma-70 region 2" evidence="5">
    <location>
        <begin position="21"/>
        <end position="86"/>
    </location>
</feature>
<dbReference type="PANTHER" id="PTHR43133">
    <property type="entry name" value="RNA POLYMERASE ECF-TYPE SIGMA FACTO"/>
    <property type="match status" value="1"/>
</dbReference>
<evidence type="ECO:0000313" key="7">
    <source>
        <dbReference type="EMBL" id="RGY14425.1"/>
    </source>
</evidence>
<organism evidence="7 8">
    <name type="scientific">Butyricimonas virosa</name>
    <dbReference type="NCBI Taxonomy" id="544645"/>
    <lineage>
        <taxon>Bacteria</taxon>
        <taxon>Pseudomonadati</taxon>
        <taxon>Bacteroidota</taxon>
        <taxon>Bacteroidia</taxon>
        <taxon>Bacteroidales</taxon>
        <taxon>Odoribacteraceae</taxon>
        <taxon>Butyricimonas</taxon>
    </lineage>
</organism>
<keyword evidence="2" id="KW-0805">Transcription regulation</keyword>
<dbReference type="GO" id="GO:0016987">
    <property type="term" value="F:sigma factor activity"/>
    <property type="evidence" value="ECO:0007669"/>
    <property type="project" value="UniProtKB-KW"/>
</dbReference>